<name>E3GF64_9FIRM</name>
<proteinExistence type="predicted"/>
<dbReference type="HOGENOM" id="CLU_3007513_0_0_9"/>
<reference evidence="1 2" key="2">
    <citation type="journal article" date="2011" name="J. Bacteriol.">
        <title>Complete genome sequence of a carbon monoxide-utilizing acetogen, Eubacterium limosum KIST612.</title>
        <authorList>
            <person name="Roh H."/>
            <person name="Ko H.J."/>
            <person name="Kim D."/>
            <person name="Choi D.G."/>
            <person name="Park S."/>
            <person name="Kim S."/>
            <person name="Chang I.S."/>
            <person name="Choi I.G."/>
        </authorList>
    </citation>
    <scope>NUCLEOTIDE SEQUENCE [LARGE SCALE GENOMIC DNA]</scope>
    <source>
        <strain evidence="1 2">KIST612</strain>
    </source>
</reference>
<gene>
    <name evidence="1" type="ordered locus">ELI_3229</name>
</gene>
<evidence type="ECO:0000313" key="2">
    <source>
        <dbReference type="Proteomes" id="UP000006873"/>
    </source>
</evidence>
<sequence length="56" mass="6322">MAGVTVPCPPAFQNPLKLKNLTVQVGRALIPVRFYLAYFLLYKRFLIFISTFLACG</sequence>
<keyword evidence="2" id="KW-1185">Reference proteome</keyword>
<reference key="1">
    <citation type="submission" date="2010-09" db="EMBL/GenBank/DDBJ databases">
        <authorList>
            <person name="Roh H."/>
            <person name="Ko H.-J."/>
            <person name="Kim D."/>
            <person name="Choi D.G."/>
            <person name="Park S."/>
            <person name="Kim S."/>
            <person name="Kim K.H."/>
            <person name="Chang I.S."/>
            <person name="Choi I.-G."/>
        </authorList>
    </citation>
    <scope>NUCLEOTIDE SEQUENCE</scope>
    <source>
        <strain>KIST612</strain>
    </source>
</reference>
<evidence type="ECO:0000313" key="1">
    <source>
        <dbReference type="EMBL" id="ADO38198.1"/>
    </source>
</evidence>
<organism evidence="1 2">
    <name type="scientific">Eubacterium callanderi</name>
    <dbReference type="NCBI Taxonomy" id="53442"/>
    <lineage>
        <taxon>Bacteria</taxon>
        <taxon>Bacillati</taxon>
        <taxon>Bacillota</taxon>
        <taxon>Clostridia</taxon>
        <taxon>Eubacteriales</taxon>
        <taxon>Eubacteriaceae</taxon>
        <taxon>Eubacterium</taxon>
    </lineage>
</organism>
<dbReference type="KEGG" id="elm:ELI_3229"/>
<dbReference type="EMBL" id="CP002273">
    <property type="protein sequence ID" value="ADO38198.1"/>
    <property type="molecule type" value="Genomic_DNA"/>
</dbReference>
<accession>E3GF64</accession>
<protein>
    <submittedName>
        <fullName evidence="1">Uncharacterized protein</fullName>
    </submittedName>
</protein>
<dbReference type="Proteomes" id="UP000006873">
    <property type="component" value="Chromosome"/>
</dbReference>
<dbReference type="AlphaFoldDB" id="E3GF64"/>